<dbReference type="AlphaFoldDB" id="A0A401SFR0"/>
<dbReference type="InterPro" id="IPR013083">
    <property type="entry name" value="Znf_RING/FYVE/PHD"/>
</dbReference>
<gene>
    <name evidence="14" type="ORF">chiPu_0007684</name>
</gene>
<comment type="caution">
    <text evidence="14">The sequence shown here is derived from an EMBL/GenBank/DDBJ whole genome shotgun (WGS) entry which is preliminary data.</text>
</comment>
<feature type="region of interest" description="Disordered" evidence="10">
    <location>
        <begin position="419"/>
        <end position="442"/>
    </location>
</feature>
<feature type="domain" description="RING-type" evidence="12">
    <location>
        <begin position="45"/>
        <end position="90"/>
    </location>
</feature>
<dbReference type="Pfam" id="PF00628">
    <property type="entry name" value="PHD"/>
    <property type="match status" value="2"/>
</dbReference>
<dbReference type="OrthoDB" id="308383at2759"/>
<feature type="domain" description="PHD-type" evidence="13">
    <location>
        <begin position="1"/>
        <end position="32"/>
    </location>
</feature>
<keyword evidence="15" id="KW-1185">Reference proteome</keyword>
<evidence type="ECO:0000256" key="9">
    <source>
        <dbReference type="PROSITE-ProRule" id="PRU00175"/>
    </source>
</evidence>
<keyword evidence="7" id="KW-0804">Transcription</keyword>
<dbReference type="PROSITE" id="PS51805">
    <property type="entry name" value="EPHD"/>
    <property type="match status" value="1"/>
</dbReference>
<dbReference type="GO" id="GO:0003713">
    <property type="term" value="F:transcription coactivator activity"/>
    <property type="evidence" value="ECO:0007669"/>
    <property type="project" value="TreeGrafter"/>
</dbReference>
<comment type="subcellular location">
    <subcellularLocation>
        <location evidence="1">Nucleus</location>
    </subcellularLocation>
</comment>
<dbReference type="PROSITE" id="PS01359">
    <property type="entry name" value="ZF_PHD_1"/>
    <property type="match status" value="2"/>
</dbReference>
<evidence type="ECO:0000259" key="12">
    <source>
        <dbReference type="PROSITE" id="PS50089"/>
    </source>
</evidence>
<protein>
    <recommendedName>
        <fullName evidence="16">PHD-type domain-containing protein</fullName>
    </recommendedName>
</protein>
<evidence type="ECO:0000256" key="5">
    <source>
        <dbReference type="ARBA" id="ARBA00022833"/>
    </source>
</evidence>
<dbReference type="PANTHER" id="PTHR45888:SF1">
    <property type="entry name" value="HISTONE-LYSINE N-METHYLTRANSFERASE 2C"/>
    <property type="match status" value="1"/>
</dbReference>
<dbReference type="EMBL" id="BEZZ01000243">
    <property type="protein sequence ID" value="GCC29246.1"/>
    <property type="molecule type" value="Genomic_DNA"/>
</dbReference>
<dbReference type="InterPro" id="IPR001965">
    <property type="entry name" value="Znf_PHD"/>
</dbReference>
<dbReference type="InterPro" id="IPR019787">
    <property type="entry name" value="Znf_PHD-finger"/>
</dbReference>
<evidence type="ECO:0000313" key="15">
    <source>
        <dbReference type="Proteomes" id="UP000287033"/>
    </source>
</evidence>
<dbReference type="InterPro" id="IPR011011">
    <property type="entry name" value="Znf_FYVE_PHD"/>
</dbReference>
<dbReference type="SUPFAM" id="SSF57903">
    <property type="entry name" value="FYVE/PHD zinc finger"/>
    <property type="match status" value="2"/>
</dbReference>
<reference evidence="14 15" key="1">
    <citation type="journal article" date="2018" name="Nat. Ecol. Evol.">
        <title>Shark genomes provide insights into elasmobranch evolution and the origin of vertebrates.</title>
        <authorList>
            <person name="Hara Y"/>
            <person name="Yamaguchi K"/>
            <person name="Onimaru K"/>
            <person name="Kadota M"/>
            <person name="Koyanagi M"/>
            <person name="Keeley SD"/>
            <person name="Tatsumi K"/>
            <person name="Tanaka K"/>
            <person name="Motone F"/>
            <person name="Kageyama Y"/>
            <person name="Nozu R"/>
            <person name="Adachi N"/>
            <person name="Nishimura O"/>
            <person name="Nakagawa R"/>
            <person name="Tanegashima C"/>
            <person name="Kiyatake I"/>
            <person name="Matsumoto R"/>
            <person name="Murakumo K"/>
            <person name="Nishida K"/>
            <person name="Terakita A"/>
            <person name="Kuratani S"/>
            <person name="Sato K"/>
            <person name="Hyodo S Kuraku.S."/>
        </authorList>
    </citation>
    <scope>NUCLEOTIDE SEQUENCE [LARGE SCALE GENOMIC DNA]</scope>
</reference>
<keyword evidence="4 9" id="KW-0863">Zinc-finger</keyword>
<keyword evidence="2" id="KW-0479">Metal-binding</keyword>
<evidence type="ECO:0000259" key="11">
    <source>
        <dbReference type="PROSITE" id="PS50016"/>
    </source>
</evidence>
<dbReference type="STRING" id="137246.A0A401SFR0"/>
<evidence type="ECO:0000256" key="4">
    <source>
        <dbReference type="ARBA" id="ARBA00022771"/>
    </source>
</evidence>
<feature type="domain" description="PHD-type" evidence="11">
    <location>
        <begin position="42"/>
        <end position="92"/>
    </location>
</feature>
<dbReference type="InterPro" id="IPR047004">
    <property type="entry name" value="KMT2C_PHD2"/>
</dbReference>
<dbReference type="CDD" id="cd15511">
    <property type="entry name" value="PHD3_KMT2C"/>
    <property type="match status" value="1"/>
</dbReference>
<dbReference type="PANTHER" id="PTHR45888">
    <property type="entry name" value="HL01030P-RELATED"/>
    <property type="match status" value="1"/>
</dbReference>
<accession>A0A401SFR0</accession>
<dbReference type="CDD" id="cd15509">
    <property type="entry name" value="PHD1_KMT2C_like"/>
    <property type="match status" value="1"/>
</dbReference>
<dbReference type="GO" id="GO:0008270">
    <property type="term" value="F:zinc ion binding"/>
    <property type="evidence" value="ECO:0007669"/>
    <property type="project" value="UniProtKB-KW"/>
</dbReference>
<dbReference type="PROSITE" id="PS50089">
    <property type="entry name" value="ZF_RING_2"/>
    <property type="match status" value="1"/>
</dbReference>
<dbReference type="InterPro" id="IPR034732">
    <property type="entry name" value="EPHD"/>
</dbReference>
<evidence type="ECO:0000256" key="2">
    <source>
        <dbReference type="ARBA" id="ARBA00022723"/>
    </source>
</evidence>
<keyword evidence="6" id="KW-0805">Transcription regulation</keyword>
<proteinExistence type="predicted"/>
<feature type="compositionally biased region" description="Polar residues" evidence="10">
    <location>
        <begin position="274"/>
        <end position="286"/>
    </location>
</feature>
<dbReference type="SMART" id="SM00249">
    <property type="entry name" value="PHD"/>
    <property type="match status" value="3"/>
</dbReference>
<keyword evidence="8" id="KW-0539">Nucleus</keyword>
<dbReference type="GO" id="GO:0042800">
    <property type="term" value="F:histone H3K4 methyltransferase activity"/>
    <property type="evidence" value="ECO:0007669"/>
    <property type="project" value="InterPro"/>
</dbReference>
<keyword evidence="5" id="KW-0862">Zinc</keyword>
<dbReference type="CDD" id="cd15594">
    <property type="entry name" value="PHD2_KMT2C"/>
    <property type="match status" value="1"/>
</dbReference>
<dbReference type="GO" id="GO:0044666">
    <property type="term" value="C:MLL3/4 complex"/>
    <property type="evidence" value="ECO:0007669"/>
    <property type="project" value="InterPro"/>
</dbReference>
<evidence type="ECO:0000313" key="14">
    <source>
        <dbReference type="EMBL" id="GCC29246.1"/>
    </source>
</evidence>
<feature type="region of interest" description="Disordered" evidence="10">
    <location>
        <begin position="260"/>
        <end position="286"/>
    </location>
</feature>
<dbReference type="FunFam" id="3.30.40.10:FF:000095">
    <property type="entry name" value="Histone-lysine N-methyltransferase 2C"/>
    <property type="match status" value="1"/>
</dbReference>
<dbReference type="InterPro" id="IPR019786">
    <property type="entry name" value="Zinc_finger_PHD-type_CS"/>
</dbReference>
<evidence type="ECO:0000256" key="6">
    <source>
        <dbReference type="ARBA" id="ARBA00023015"/>
    </source>
</evidence>
<dbReference type="Proteomes" id="UP000287033">
    <property type="component" value="Unassembled WGS sequence"/>
</dbReference>
<dbReference type="InterPro" id="IPR037877">
    <property type="entry name" value="PHD3_KMT2C"/>
</dbReference>
<evidence type="ECO:0000256" key="8">
    <source>
        <dbReference type="ARBA" id="ARBA00023242"/>
    </source>
</evidence>
<feature type="domain" description="PHD-type" evidence="11">
    <location>
        <begin position="167"/>
        <end position="223"/>
    </location>
</feature>
<organism evidence="14 15">
    <name type="scientific">Chiloscyllium punctatum</name>
    <name type="common">Brownbanded bambooshark</name>
    <name type="synonym">Hemiscyllium punctatum</name>
    <dbReference type="NCBI Taxonomy" id="137246"/>
    <lineage>
        <taxon>Eukaryota</taxon>
        <taxon>Metazoa</taxon>
        <taxon>Chordata</taxon>
        <taxon>Craniata</taxon>
        <taxon>Vertebrata</taxon>
        <taxon>Chondrichthyes</taxon>
        <taxon>Elasmobranchii</taxon>
        <taxon>Galeomorphii</taxon>
        <taxon>Galeoidea</taxon>
        <taxon>Orectolobiformes</taxon>
        <taxon>Hemiscylliidae</taxon>
        <taxon>Chiloscyllium</taxon>
    </lineage>
</organism>
<dbReference type="InterPro" id="IPR001841">
    <property type="entry name" value="Znf_RING"/>
</dbReference>
<evidence type="ECO:0000256" key="7">
    <source>
        <dbReference type="ARBA" id="ARBA00023163"/>
    </source>
</evidence>
<feature type="domain" description="PHD-type" evidence="11">
    <location>
        <begin position="89"/>
        <end position="139"/>
    </location>
</feature>
<sequence length="532" mass="58954">MKCNQRYHYPCAAGAGTFQDIKTLILLCPEHIDQAPERSKEEVNCAVCDSPGELLDQLFCTSCGQHYHGACLDIVVTPLKRAGWQCPECKICQTCRHPGDDSKMLVCDICDKGYHTFCLQPAMESIPTNGWRCKNCRVCVDCGARTSTHWHHNCSLCANCYQQQDHSVSCPHCDKTCYQDSQKDVVHCQMCKRWIHIECDRSLENTEDISLKECYICTMCKETEVAMEHIQSCDNNETIHSVQETATEHVGVIEISGTTKEQLSQEESVHKPANSFNHAGDQTTVANEKDLEVVHTAEHVEPDVAKEASVSEKAVQQFECPTPARDVQELEATENEPETLEQPQLDEETRNLEIVIEGPVLVKEDHQLCENKSELIEVSGPAVSNNELIQEATLIKESPEIPLQDEVVQKNEEKVSQTCLSSSISEAEKTSSESTSDMSSPVENKTVKVFGETGNNYTQNNKSSVSSHFVTVSIGVSPVTNVSCTSAAGTFSGIPASTFIPMVPKIGMGKPAITKRKFSPGRPRMRQVNFGF</sequence>
<dbReference type="GO" id="GO:0045944">
    <property type="term" value="P:positive regulation of transcription by RNA polymerase II"/>
    <property type="evidence" value="ECO:0007669"/>
    <property type="project" value="TreeGrafter"/>
</dbReference>
<dbReference type="Gene3D" id="3.30.40.10">
    <property type="entry name" value="Zinc/RING finger domain, C3HC4 (zinc finger)"/>
    <property type="match status" value="3"/>
</dbReference>
<evidence type="ECO:0008006" key="16">
    <source>
        <dbReference type="Google" id="ProtNLM"/>
    </source>
</evidence>
<evidence type="ECO:0000256" key="10">
    <source>
        <dbReference type="SAM" id="MobiDB-lite"/>
    </source>
</evidence>
<keyword evidence="3" id="KW-0677">Repeat</keyword>
<dbReference type="PROSITE" id="PS50016">
    <property type="entry name" value="ZF_PHD_2"/>
    <property type="match status" value="3"/>
</dbReference>
<evidence type="ECO:0000256" key="1">
    <source>
        <dbReference type="ARBA" id="ARBA00004123"/>
    </source>
</evidence>
<evidence type="ECO:0000256" key="3">
    <source>
        <dbReference type="ARBA" id="ARBA00022737"/>
    </source>
</evidence>
<evidence type="ECO:0000259" key="13">
    <source>
        <dbReference type="PROSITE" id="PS51805"/>
    </source>
</evidence>
<name>A0A401SFR0_CHIPU</name>